<feature type="transmembrane region" description="Helical" evidence="4">
    <location>
        <begin position="569"/>
        <end position="591"/>
    </location>
</feature>
<feature type="transmembrane region" description="Helical" evidence="4">
    <location>
        <begin position="367"/>
        <end position="391"/>
    </location>
</feature>
<reference evidence="5" key="1">
    <citation type="submission" date="2020-05" db="EMBL/GenBank/DDBJ databases">
        <authorList>
            <person name="Chiriac C."/>
            <person name="Salcher M."/>
            <person name="Ghai R."/>
            <person name="Kavagutti S V."/>
        </authorList>
    </citation>
    <scope>NUCLEOTIDE SEQUENCE</scope>
</reference>
<evidence type="ECO:0000256" key="4">
    <source>
        <dbReference type="SAM" id="Phobius"/>
    </source>
</evidence>
<keyword evidence="4" id="KW-1133">Transmembrane helix</keyword>
<comment type="similarity">
    <text evidence="1">Belongs to the glycosyltransferase 2 family.</text>
</comment>
<evidence type="ECO:0000256" key="2">
    <source>
        <dbReference type="ARBA" id="ARBA00022676"/>
    </source>
</evidence>
<keyword evidence="3" id="KW-0808">Transferase</keyword>
<sequence length="1045" mass="111385">MAINPTVSRGSATTQIAPPVVAAVVVHEPGAWFAETLQALAQQDYPNLQTLFFVTSGSQTAEEIRKQLPDAIIRTVDGNPGYGPLMNEIGRLVEGDGGFFCLLHDDVALEPDAVSRLMEEMFRSNAGIVGPKLVMWDDPTIVQSVGFGVDRIGEVSSIADVGEKDQEQHDAVRDVFALHSACLLVRADLFREIGGFAPDIRFFGEDIDLCWRVHLSGARVVIVPAAKARHLNSFDSRTNEPSRVALEARHRVRTIATLSGRFQLPFVLVQLLIATLIQTVVSIFGGGLRASLIAMRAALAVVVDVPYIIRRRAQVRPYRRIAPREIHELQIRGSARLSSFVRKRRMRFTQNPLALERDGETSNTKGVVVGILATVALIVLGSRGLIASGIAPVGEFLPLRGATESPSALLSSYLSGWWQSGFGHAGANPTGIALLALAGIGFLGRLGALQTYSVIGALLMGCWGMWSVAAGFFSVRARAIGMATYAAAPLPYVAIEGGRWGVLLCYAALPWMIRMFVKVGARPSGAALTKLLAGAVLLTAVVTSFTPAFALVLIWLGVVWVISDAISRVAASSAFGVFRLVSVGVVGAFVLHSPWSGEFFVADWLDKVIGQHPDAAKQVGMLNLSRLDGGLWAIGVLVLGLYAPTFISIVVARAQMVVWSTRALMMVVLTGAVLVLNDSGTINLSLPETGLMLAIIACGLALGAATLANIMFDETAIRPNGLWRSLGALSLVAATVGMVPAITGVVDGRWGQPETTLSQLLTQLPTNPESGDYNVVFVGRSEVLPMAGKSINDAVAFAVSDDGELTLRDHWMPISSSLDESVSSAFSAVIADQTVRAGRLLAPLAIRYIVVPIVDGGASTVERPLPAPDGLLASLSAQLDFRRVYTANDLVIFENVAYIPSLAVIDENTSLVSEQAGSEVLLSSQLASVAPLARSGDVESVPSQIGVGTVHAAVPFDDGLALDIQGVKVKARVAFGGTSAFDLPIEGVARLTFDTPLLHFVLVAFQALLWAVVVIALFDLGRFKRRIASTRLGEIVFHEETENQK</sequence>
<dbReference type="SUPFAM" id="SSF53448">
    <property type="entry name" value="Nucleotide-diphospho-sugar transferases"/>
    <property type="match status" value="1"/>
</dbReference>
<keyword evidence="4" id="KW-0812">Transmembrane</keyword>
<keyword evidence="2" id="KW-0328">Glycosyltransferase</keyword>
<dbReference type="InterPro" id="IPR029044">
    <property type="entry name" value="Nucleotide-diphossugar_trans"/>
</dbReference>
<dbReference type="PANTHER" id="PTHR43179">
    <property type="entry name" value="RHAMNOSYLTRANSFERASE WBBL"/>
    <property type="match status" value="1"/>
</dbReference>
<evidence type="ECO:0000256" key="1">
    <source>
        <dbReference type="ARBA" id="ARBA00006739"/>
    </source>
</evidence>
<feature type="transmembrane region" description="Helical" evidence="4">
    <location>
        <begin position="722"/>
        <end position="742"/>
    </location>
</feature>
<feature type="transmembrane region" description="Helical" evidence="4">
    <location>
        <begin position="451"/>
        <end position="469"/>
    </location>
</feature>
<evidence type="ECO:0000313" key="5">
    <source>
        <dbReference type="EMBL" id="CAB4649281.1"/>
    </source>
</evidence>
<dbReference type="EMBL" id="CAEZWH010000049">
    <property type="protein sequence ID" value="CAB4649281.1"/>
    <property type="molecule type" value="Genomic_DNA"/>
</dbReference>
<dbReference type="AlphaFoldDB" id="A0A6J6KHR2"/>
<gene>
    <name evidence="5" type="ORF">UFOPK2195_00381</name>
</gene>
<feature type="transmembrane region" description="Helical" evidence="4">
    <location>
        <begin position="537"/>
        <end position="562"/>
    </location>
</feature>
<accession>A0A6J6KHR2</accession>
<feature type="transmembrane region" description="Helical" evidence="4">
    <location>
        <begin position="689"/>
        <end position="710"/>
    </location>
</feature>
<protein>
    <submittedName>
        <fullName evidence="5">Unannotated protein</fullName>
    </submittedName>
</protein>
<dbReference type="PANTHER" id="PTHR43179:SF12">
    <property type="entry name" value="GALACTOFURANOSYLTRANSFERASE GLFT2"/>
    <property type="match status" value="1"/>
</dbReference>
<feature type="transmembrane region" description="Helical" evidence="4">
    <location>
        <begin position="422"/>
        <end position="444"/>
    </location>
</feature>
<proteinExistence type="inferred from homology"/>
<dbReference type="Gene3D" id="3.90.550.10">
    <property type="entry name" value="Spore Coat Polysaccharide Biosynthesis Protein SpsA, Chain A"/>
    <property type="match status" value="1"/>
</dbReference>
<name>A0A6J6KHR2_9ZZZZ</name>
<feature type="transmembrane region" description="Helical" evidence="4">
    <location>
        <begin position="659"/>
        <end position="677"/>
    </location>
</feature>
<keyword evidence="4" id="KW-0472">Membrane</keyword>
<feature type="transmembrane region" description="Helical" evidence="4">
    <location>
        <begin position="262"/>
        <end position="284"/>
    </location>
</feature>
<organism evidence="5">
    <name type="scientific">freshwater metagenome</name>
    <dbReference type="NCBI Taxonomy" id="449393"/>
    <lineage>
        <taxon>unclassified sequences</taxon>
        <taxon>metagenomes</taxon>
        <taxon>ecological metagenomes</taxon>
    </lineage>
</organism>
<feature type="transmembrane region" description="Helical" evidence="4">
    <location>
        <begin position="631"/>
        <end position="652"/>
    </location>
</feature>
<evidence type="ECO:0000256" key="3">
    <source>
        <dbReference type="ARBA" id="ARBA00022679"/>
    </source>
</evidence>
<dbReference type="Pfam" id="PF13641">
    <property type="entry name" value="Glyco_tranf_2_3"/>
    <property type="match status" value="1"/>
</dbReference>
<dbReference type="GO" id="GO:0016757">
    <property type="term" value="F:glycosyltransferase activity"/>
    <property type="evidence" value="ECO:0007669"/>
    <property type="project" value="UniProtKB-KW"/>
</dbReference>
<feature type="transmembrane region" description="Helical" evidence="4">
    <location>
        <begin position="997"/>
        <end position="1018"/>
    </location>
</feature>